<dbReference type="SMART" id="SM00320">
    <property type="entry name" value="WD40"/>
    <property type="match status" value="7"/>
</dbReference>
<keyword evidence="6" id="KW-0723">Serine/threonine-protein kinase</keyword>
<feature type="repeat" description="WD" evidence="3">
    <location>
        <begin position="414"/>
        <end position="455"/>
    </location>
</feature>
<dbReference type="InterPro" id="IPR015943">
    <property type="entry name" value="WD40/YVTN_repeat-like_dom_sf"/>
</dbReference>
<dbReference type="PROSITE" id="PS50011">
    <property type="entry name" value="PROTEIN_KINASE_DOM"/>
    <property type="match status" value="1"/>
</dbReference>
<dbReference type="NCBIfam" id="NF045510">
    <property type="entry name" value="4Cys_prefix_kin"/>
    <property type="match status" value="1"/>
</dbReference>
<dbReference type="SUPFAM" id="SSF50978">
    <property type="entry name" value="WD40 repeat-like"/>
    <property type="match status" value="1"/>
</dbReference>
<keyword evidence="6" id="KW-0418">Kinase</keyword>
<dbReference type="Pfam" id="PF00400">
    <property type="entry name" value="WD40"/>
    <property type="match status" value="7"/>
</dbReference>
<dbReference type="CDD" id="cd14014">
    <property type="entry name" value="STKc_PknB_like"/>
    <property type="match status" value="1"/>
</dbReference>
<dbReference type="RefSeq" id="WP_038071850.1">
    <property type="nucleotide sequence ID" value="NZ_JHEG04000001.1"/>
</dbReference>
<reference evidence="5" key="2">
    <citation type="submission" date="2019-11" db="EMBL/GenBank/DDBJ databases">
        <title>Improved Assembly of Tolypothrix boutellei genome.</title>
        <authorList>
            <person name="Sarangi A.N."/>
            <person name="Mukherjee M."/>
            <person name="Ghosh S."/>
            <person name="Singh D."/>
            <person name="Das A."/>
            <person name="Kant S."/>
            <person name="Prusty A."/>
            <person name="Tripathy S."/>
        </authorList>
    </citation>
    <scope>NUCLEOTIDE SEQUENCE</scope>
    <source>
        <strain evidence="5">VB521301</strain>
    </source>
</reference>
<dbReference type="InterPro" id="IPR000719">
    <property type="entry name" value="Prot_kinase_dom"/>
</dbReference>
<dbReference type="Gene3D" id="1.10.510.10">
    <property type="entry name" value="Transferase(Phosphotransferase) domain 1"/>
    <property type="match status" value="1"/>
</dbReference>
<evidence type="ECO:0000259" key="4">
    <source>
        <dbReference type="PROSITE" id="PS50011"/>
    </source>
</evidence>
<evidence type="ECO:0000313" key="5">
    <source>
        <dbReference type="EMBL" id="KAF3887994.1"/>
    </source>
</evidence>
<protein>
    <submittedName>
        <fullName evidence="5 6">Protein kinase</fullName>
    </submittedName>
</protein>
<dbReference type="PROSITE" id="PS50294">
    <property type="entry name" value="WD_REPEATS_REGION"/>
    <property type="match status" value="7"/>
</dbReference>
<name>A0A0C1NE34_9CYAN</name>
<dbReference type="PRINTS" id="PR00320">
    <property type="entry name" value="GPROTEINBRPT"/>
</dbReference>
<keyword evidence="7" id="KW-1185">Reference proteome</keyword>
<dbReference type="SUPFAM" id="SSF56112">
    <property type="entry name" value="Protein kinase-like (PK-like)"/>
    <property type="match status" value="1"/>
</dbReference>
<dbReference type="Gene3D" id="2.130.10.10">
    <property type="entry name" value="YVTN repeat-like/Quinoprotein amine dehydrogenase"/>
    <property type="match status" value="2"/>
</dbReference>
<dbReference type="OrthoDB" id="494465at2"/>
<keyword evidence="6" id="KW-0808">Transferase</keyword>
<dbReference type="STRING" id="1479485.DA73_0206430"/>
<comment type="caution">
    <text evidence="6">The sequence shown here is derived from an EMBL/GenBank/DDBJ whole genome shotgun (WGS) entry which is preliminary data.</text>
</comment>
<evidence type="ECO:0000313" key="6">
    <source>
        <dbReference type="EMBL" id="KIE13057.1"/>
    </source>
</evidence>
<gene>
    <name evidence="6" type="ORF">DA73_0206430</name>
    <name evidence="5" type="ORF">DA73_0400022760</name>
</gene>
<feature type="repeat" description="WD" evidence="3">
    <location>
        <begin position="370"/>
        <end position="413"/>
    </location>
</feature>
<dbReference type="InterPro" id="IPR001680">
    <property type="entry name" value="WD40_rpt"/>
</dbReference>
<proteinExistence type="predicted"/>
<keyword evidence="2" id="KW-0677">Repeat</keyword>
<feature type="repeat" description="WD" evidence="3">
    <location>
        <begin position="540"/>
        <end position="588"/>
    </location>
</feature>
<evidence type="ECO:0000256" key="3">
    <source>
        <dbReference type="PROSITE-ProRule" id="PRU00221"/>
    </source>
</evidence>
<dbReference type="InterPro" id="IPR019775">
    <property type="entry name" value="WD40_repeat_CS"/>
</dbReference>
<dbReference type="CDD" id="cd00200">
    <property type="entry name" value="WD40"/>
    <property type="match status" value="1"/>
</dbReference>
<organism evidence="6">
    <name type="scientific">Tolypothrix bouteillei VB521301</name>
    <dbReference type="NCBI Taxonomy" id="1479485"/>
    <lineage>
        <taxon>Bacteria</taxon>
        <taxon>Bacillati</taxon>
        <taxon>Cyanobacteriota</taxon>
        <taxon>Cyanophyceae</taxon>
        <taxon>Nostocales</taxon>
        <taxon>Tolypothrichaceae</taxon>
        <taxon>Tolypothrix</taxon>
    </lineage>
</organism>
<dbReference type="EMBL" id="JHEG04000001">
    <property type="protein sequence ID" value="KAF3887994.1"/>
    <property type="molecule type" value="Genomic_DNA"/>
</dbReference>
<dbReference type="Pfam" id="PF00069">
    <property type="entry name" value="Pkinase"/>
    <property type="match status" value="1"/>
</dbReference>
<dbReference type="PROSITE" id="PS50082">
    <property type="entry name" value="WD_REPEATS_2"/>
    <property type="match status" value="7"/>
</dbReference>
<dbReference type="EMBL" id="JHEG02000019">
    <property type="protein sequence ID" value="KIE13057.1"/>
    <property type="molecule type" value="Genomic_DNA"/>
</dbReference>
<evidence type="ECO:0000256" key="2">
    <source>
        <dbReference type="ARBA" id="ARBA00022737"/>
    </source>
</evidence>
<dbReference type="Gene3D" id="3.30.200.20">
    <property type="entry name" value="Phosphorylase Kinase, domain 1"/>
    <property type="match status" value="1"/>
</dbReference>
<dbReference type="InterPro" id="IPR036322">
    <property type="entry name" value="WD40_repeat_dom_sf"/>
</dbReference>
<feature type="repeat" description="WD" evidence="3">
    <location>
        <begin position="456"/>
        <end position="497"/>
    </location>
</feature>
<dbReference type="InterPro" id="IPR053299">
    <property type="entry name" value="ASTRA_WD_repeat"/>
</dbReference>
<evidence type="ECO:0000313" key="7">
    <source>
        <dbReference type="Proteomes" id="UP000029738"/>
    </source>
</evidence>
<accession>A0A0C1NE34</accession>
<dbReference type="GO" id="GO:0005524">
    <property type="term" value="F:ATP binding"/>
    <property type="evidence" value="ECO:0007669"/>
    <property type="project" value="InterPro"/>
</dbReference>
<dbReference type="Proteomes" id="UP000029738">
    <property type="component" value="Unassembled WGS sequence"/>
</dbReference>
<reference evidence="6" key="1">
    <citation type="journal article" date="2015" name="Genome Announc.">
        <title>Draft Genome Sequence of Tolypothrix boutellei Strain VB521301.</title>
        <authorList>
            <person name="Chandrababunaidu M.M."/>
            <person name="Singh D."/>
            <person name="Sen D."/>
            <person name="Bhan S."/>
            <person name="Das S."/>
            <person name="Gupta A."/>
            <person name="Adhikary S.P."/>
            <person name="Tripathy S."/>
        </authorList>
    </citation>
    <scope>NUCLEOTIDE SEQUENCE</scope>
    <source>
        <strain evidence="6">VB521301</strain>
    </source>
</reference>
<keyword evidence="1 3" id="KW-0853">WD repeat</keyword>
<feature type="domain" description="Protein kinase" evidence="4">
    <location>
        <begin position="37"/>
        <end position="328"/>
    </location>
</feature>
<feature type="repeat" description="WD" evidence="3">
    <location>
        <begin position="631"/>
        <end position="670"/>
    </location>
</feature>
<dbReference type="AlphaFoldDB" id="A0A0C1NE34"/>
<feature type="repeat" description="WD" evidence="3">
    <location>
        <begin position="498"/>
        <end position="539"/>
    </location>
</feature>
<sequence length="670" mass="73630">MLCCLNPDCPNPLNPDGINYCQSCGTPLVPLLRGHYRVTNVLSDEGGFGKTYLAEDVDKLNERCVVKQLAPKVQGTWAIKKAIESFQQEAQRLQELGKHQQIPTLLAYFEEAHYLYLVQEFIDGQNLLRELQQRGAYGEIAIRKLLLNLLPVLQFIHEHGVIHRDIKPQNIMRRSPFSPTNLQKRKNLSSLLGTIEGELVLIDFGASKQLSETVKTKPGTTIGTRGYSPLEQMQDGEAHPASDLFSLGATCFHLMTGVSPATLWTENGYSWMTSWRQYLKSPISNGLGKVIDKLLKKAIRERYQSANEVLQDLSSYSLVTPQSSQSFLLQRGLLLSTTILFLGFGGIWYMKDSSLLNPLAESQSSPLKTLNGHSNLVTSVAVSSTSKSAMLASSSFDTTVKLWNLVTKTEIATLEGNAGSVHSVAISPDGQIVASGNGNNTIKLWNPFTKKEIRTLYGHSSSVEVVTISPDSKILASGSFDGTIKLWKLATGEEIATLKEHFSPVKSLAFTFDGQTLASGSEDCTVKLWNLQTQQVIRTLRGHSEPVRSVAISPISPNLNEFGGILATSSADDTIKLWNLSTGEEIYTFKGHKYSVNSVAFSSDGETLASGSSDNTIKLWDIKTKREIRTFKNPSKEVTSVAFSPDRKTLISGSADGSINIWDVTFNHSS</sequence>
<dbReference type="InterPro" id="IPR020472">
    <property type="entry name" value="WD40_PAC1"/>
</dbReference>
<dbReference type="PROSITE" id="PS00678">
    <property type="entry name" value="WD_REPEATS_1"/>
    <property type="match status" value="5"/>
</dbReference>
<evidence type="ECO:0000256" key="1">
    <source>
        <dbReference type="ARBA" id="ARBA00022574"/>
    </source>
</evidence>
<dbReference type="PANTHER" id="PTHR44156">
    <property type="entry name" value="SUPERNUMERARY LIMBS, ISOFORM B-RELATED"/>
    <property type="match status" value="1"/>
</dbReference>
<feature type="repeat" description="WD" evidence="3">
    <location>
        <begin position="589"/>
        <end position="630"/>
    </location>
</feature>
<dbReference type="SMART" id="SM00220">
    <property type="entry name" value="S_TKc"/>
    <property type="match status" value="1"/>
</dbReference>
<dbReference type="GO" id="GO:0004674">
    <property type="term" value="F:protein serine/threonine kinase activity"/>
    <property type="evidence" value="ECO:0007669"/>
    <property type="project" value="UniProtKB-KW"/>
</dbReference>
<dbReference type="InterPro" id="IPR011009">
    <property type="entry name" value="Kinase-like_dom_sf"/>
</dbReference>